<accession>A0A2N3N1H2</accession>
<feature type="transmembrane region" description="Helical" evidence="6">
    <location>
        <begin position="109"/>
        <end position="126"/>
    </location>
</feature>
<evidence type="ECO:0000256" key="3">
    <source>
        <dbReference type="ARBA" id="ARBA00022989"/>
    </source>
</evidence>
<dbReference type="InterPro" id="IPR000276">
    <property type="entry name" value="GPCR_Rhodpsn"/>
</dbReference>
<dbReference type="PANTHER" id="PTHR23112">
    <property type="entry name" value="G PROTEIN-COUPLED RECEPTOR 157-RELATED"/>
    <property type="match status" value="1"/>
</dbReference>
<dbReference type="GO" id="GO:0007166">
    <property type="term" value="P:cell surface receptor signaling pathway"/>
    <property type="evidence" value="ECO:0007669"/>
    <property type="project" value="InterPro"/>
</dbReference>
<evidence type="ECO:0000256" key="1">
    <source>
        <dbReference type="ARBA" id="ARBA00004141"/>
    </source>
</evidence>
<dbReference type="InterPro" id="IPR017981">
    <property type="entry name" value="GPCR_2-like_7TM"/>
</dbReference>
<dbReference type="AlphaFoldDB" id="A0A2N3N1H2"/>
<dbReference type="GO" id="GO:0004930">
    <property type="term" value="F:G protein-coupled receptor activity"/>
    <property type="evidence" value="ECO:0007669"/>
    <property type="project" value="InterPro"/>
</dbReference>
<dbReference type="Gene3D" id="1.20.1070.10">
    <property type="entry name" value="Rhodopsin 7-helix transmembrane proteins"/>
    <property type="match status" value="1"/>
</dbReference>
<dbReference type="OrthoDB" id="18453at2759"/>
<dbReference type="InParanoid" id="A0A2N3N1H2"/>
<proteinExistence type="predicted"/>
<feature type="transmembrane region" description="Helical" evidence="6">
    <location>
        <begin position="33"/>
        <end position="52"/>
    </location>
</feature>
<feature type="transmembrane region" description="Helical" evidence="6">
    <location>
        <begin position="401"/>
        <end position="421"/>
    </location>
</feature>
<evidence type="ECO:0000256" key="4">
    <source>
        <dbReference type="ARBA" id="ARBA00023136"/>
    </source>
</evidence>
<sequence length="493" mass="55087">MDMFKHRGPSPFYPDLMSLNQTQINTVVAVERVGASLSLLGVALIVITYWAFKKLRTVPNLFILFASIANAGASIACLIGYDGVEAGMGSALCKTQAFMLEMFMQSDPWWSFAMAVNVYLVFFYGANPASFRKHVWIYCLVCFGIPFVPALVCLLYREDVRGVVYGDATLWCWISNEWTELRIYTYYLPIWVCIFFSTLIYIAVGYHVFKQRNQLRNLTFSSPGNDGKVVICSTSDVRESADKETQQPARSNVYGTAVTEVKVTTFVPRPRTPPPPPSLAPPGRVPRPTRSCENLCNVALYPGHDEESPTGSADSMARPRFEATCTSSPAQELSVSVLPKRTRASSVFSKFRSKFRHLDPVKLAYLRTSFVFAISILVTWTPSSVNRIHSLIHPFTPNYGLNVASAVVLPLQGVWNAVIYFSTSWNTCREELEKTRMVGKIMDLLGRGGQEDRRRWGVSGIGQIDGVEMRTRDRGIEMGTVRVGTVRAMTGSF</sequence>
<gene>
    <name evidence="8" type="ORF">jhhlp_007023</name>
</gene>
<evidence type="ECO:0000256" key="6">
    <source>
        <dbReference type="SAM" id="Phobius"/>
    </source>
</evidence>
<name>A0A2N3N1H2_9PEZI</name>
<dbReference type="GO" id="GO:0005886">
    <property type="term" value="C:plasma membrane"/>
    <property type="evidence" value="ECO:0007669"/>
    <property type="project" value="TreeGrafter"/>
</dbReference>
<feature type="transmembrane region" description="Helical" evidence="6">
    <location>
        <begin position="364"/>
        <end position="381"/>
    </location>
</feature>
<evidence type="ECO:0000256" key="5">
    <source>
        <dbReference type="SAM" id="MobiDB-lite"/>
    </source>
</evidence>
<protein>
    <recommendedName>
        <fullName evidence="7">G-protein coupled receptors family 2 profile 2 domain-containing protein</fullName>
    </recommendedName>
</protein>
<dbReference type="Proteomes" id="UP000233524">
    <property type="component" value="Unassembled WGS sequence"/>
</dbReference>
<organism evidence="8 9">
    <name type="scientific">Lomentospora prolificans</name>
    <dbReference type="NCBI Taxonomy" id="41688"/>
    <lineage>
        <taxon>Eukaryota</taxon>
        <taxon>Fungi</taxon>
        <taxon>Dikarya</taxon>
        <taxon>Ascomycota</taxon>
        <taxon>Pezizomycotina</taxon>
        <taxon>Sordariomycetes</taxon>
        <taxon>Hypocreomycetidae</taxon>
        <taxon>Microascales</taxon>
        <taxon>Microascaceae</taxon>
        <taxon>Lomentospora</taxon>
    </lineage>
</organism>
<keyword evidence="4 6" id="KW-0472">Membrane</keyword>
<dbReference type="PROSITE" id="PS50261">
    <property type="entry name" value="G_PROTEIN_RECEP_F2_4"/>
    <property type="match status" value="1"/>
</dbReference>
<keyword evidence="9" id="KW-1185">Reference proteome</keyword>
<keyword evidence="2 6" id="KW-0812">Transmembrane</keyword>
<dbReference type="SUPFAM" id="SSF81321">
    <property type="entry name" value="Family A G protein-coupled receptor-like"/>
    <property type="match status" value="1"/>
</dbReference>
<feature type="region of interest" description="Disordered" evidence="5">
    <location>
        <begin position="266"/>
        <end position="287"/>
    </location>
</feature>
<evidence type="ECO:0000256" key="2">
    <source>
        <dbReference type="ARBA" id="ARBA00022692"/>
    </source>
</evidence>
<dbReference type="PANTHER" id="PTHR23112:SF0">
    <property type="entry name" value="TRANSMEMBRANE PROTEIN 116"/>
    <property type="match status" value="1"/>
</dbReference>
<feature type="compositionally biased region" description="Pro residues" evidence="5">
    <location>
        <begin position="270"/>
        <end position="285"/>
    </location>
</feature>
<evidence type="ECO:0000313" key="8">
    <source>
        <dbReference type="EMBL" id="PKS06275.1"/>
    </source>
</evidence>
<feature type="domain" description="G-protein coupled receptors family 2 profile 2" evidence="7">
    <location>
        <begin position="27"/>
        <end position="213"/>
    </location>
</feature>
<feature type="transmembrane region" description="Helical" evidence="6">
    <location>
        <begin position="186"/>
        <end position="209"/>
    </location>
</feature>
<dbReference type="STRING" id="41688.A0A2N3N1H2"/>
<comment type="subcellular location">
    <subcellularLocation>
        <location evidence="1">Membrane</location>
        <topology evidence="1">Multi-pass membrane protein</topology>
    </subcellularLocation>
</comment>
<feature type="transmembrane region" description="Helical" evidence="6">
    <location>
        <begin position="135"/>
        <end position="157"/>
    </location>
</feature>
<evidence type="ECO:0000313" key="9">
    <source>
        <dbReference type="Proteomes" id="UP000233524"/>
    </source>
</evidence>
<dbReference type="VEuPathDB" id="FungiDB:jhhlp_007023"/>
<feature type="transmembrane region" description="Helical" evidence="6">
    <location>
        <begin position="61"/>
        <end position="81"/>
    </location>
</feature>
<dbReference type="GO" id="GO:0007189">
    <property type="term" value="P:adenylate cyclase-activating G protein-coupled receptor signaling pathway"/>
    <property type="evidence" value="ECO:0007669"/>
    <property type="project" value="TreeGrafter"/>
</dbReference>
<evidence type="ECO:0000259" key="7">
    <source>
        <dbReference type="PROSITE" id="PS50261"/>
    </source>
</evidence>
<comment type="caution">
    <text evidence="8">The sequence shown here is derived from an EMBL/GenBank/DDBJ whole genome shotgun (WGS) entry which is preliminary data.</text>
</comment>
<dbReference type="Pfam" id="PF00001">
    <property type="entry name" value="7tm_1"/>
    <property type="match status" value="1"/>
</dbReference>
<dbReference type="EMBL" id="NLAX01001034">
    <property type="protein sequence ID" value="PKS06275.1"/>
    <property type="molecule type" value="Genomic_DNA"/>
</dbReference>
<reference evidence="8 9" key="1">
    <citation type="journal article" date="2017" name="G3 (Bethesda)">
        <title>First Draft Genome Sequence of the Pathogenic Fungus Lomentospora prolificans (Formerly Scedosporium prolificans).</title>
        <authorList>
            <person name="Luo R."/>
            <person name="Zimin A."/>
            <person name="Workman R."/>
            <person name="Fan Y."/>
            <person name="Pertea G."/>
            <person name="Grossman N."/>
            <person name="Wear M.P."/>
            <person name="Jia B."/>
            <person name="Miller H."/>
            <person name="Casadevall A."/>
            <person name="Timp W."/>
            <person name="Zhang S.X."/>
            <person name="Salzberg S.L."/>
        </authorList>
    </citation>
    <scope>NUCLEOTIDE SEQUENCE [LARGE SCALE GENOMIC DNA]</scope>
    <source>
        <strain evidence="8 9">JHH-5317</strain>
    </source>
</reference>
<keyword evidence="3 6" id="KW-1133">Transmembrane helix</keyword>